<dbReference type="EMBL" id="JAKHSK010000046">
    <property type="protein sequence ID" value="MCL6220604.1"/>
    <property type="molecule type" value="Genomic_DNA"/>
</dbReference>
<evidence type="ECO:0000313" key="1">
    <source>
        <dbReference type="EMBL" id="MCL6220604.1"/>
    </source>
</evidence>
<keyword evidence="2" id="KW-1185">Reference proteome</keyword>
<dbReference type="AlphaFoldDB" id="A0A9X2CPU9"/>
<organism evidence="1 2">
    <name type="scientific">Zunongwangia pacifica</name>
    <dbReference type="NCBI Taxonomy" id="2911062"/>
    <lineage>
        <taxon>Bacteria</taxon>
        <taxon>Pseudomonadati</taxon>
        <taxon>Bacteroidota</taxon>
        <taxon>Flavobacteriia</taxon>
        <taxon>Flavobacteriales</taxon>
        <taxon>Flavobacteriaceae</taxon>
        <taxon>Zunongwangia</taxon>
    </lineage>
</organism>
<accession>A0A9X2CPU9</accession>
<sequence length="700" mass="82074">MNYPNNPPRPIQVWELNPPNSYYVYNKLYPFRHFDKSMLDENSTAEERKEAIIGQLKWRKLNSITVKNFNNDFIKKIEFNYNDGDQNAKRLNLLNIDEVDGYEVRNNLYTFDYDDFNAIPRPLSHKIDKWGYYTGEDYILPQTENWGSANVSRDYFNEHEASRNTRDIYNRKGLLKKIYYPTKGFTYFEYESNYARYFVDDNLTLQTFDQSKAIGGARISRIIRNGGSKNEQVETYEYKDGILLINPYYTHPDWNIGQGPNSTFYVFSTNNLIPLSNFSGGHISYPKVIKKQIGLGKTVYTYTSYLDYPDNSSSGTLHATHSIFHQRNDRSLLRGKLIREEVFNESGNMVLKNNYNYRDVAEVVQSNNFVKAFDYRKDMLCPSFGTIFGNAYKLFYLDYDLVKKETVAYHNNSNNVITESEFIKEDFDIETTADHEKLIKNGSRLLIETIHSDSDGFQNKIKYNYPHNFLLIESYQNYPLNDWYFRYKENIYKKMVDSYFISSPIEIINYKGSKTVDAEITNYKREGNKFLKTNSFKLEPLVNDYQYQSMGYPLGSSIINFDDDLQEKVRIDRYNAVGNILQITYQDSKVTSYIWGYNKSKIVAKVENVRYEDIENLSGFGDNFDLGNSGLSDSQISTLRNISTGRVMTYKYKPLVGVTEIQDFRGSSTFFEYDSFNRLNAIRNNEGELLEEFEYNFLNN</sequence>
<proteinExistence type="predicted"/>
<gene>
    <name evidence="1" type="ORF">L1967_20110</name>
</gene>
<dbReference type="Proteomes" id="UP001139521">
    <property type="component" value="Unassembled WGS sequence"/>
</dbReference>
<reference evidence="1" key="1">
    <citation type="submission" date="2022-01" db="EMBL/GenBank/DDBJ databases">
        <title>Genome sequencing of Zunongwangia sp. M21534 genome.</title>
        <authorList>
            <person name="Chen Y."/>
            <person name="Dong C."/>
            <person name="Shao Z."/>
        </authorList>
    </citation>
    <scope>NUCLEOTIDE SEQUENCE</scope>
    <source>
        <strain evidence="1">MCCC M21534</strain>
    </source>
</reference>
<evidence type="ECO:0000313" key="2">
    <source>
        <dbReference type="Proteomes" id="UP001139521"/>
    </source>
</evidence>
<dbReference type="RefSeq" id="WP_249603296.1">
    <property type="nucleotide sequence ID" value="NZ_JAKHSK010000046.1"/>
</dbReference>
<name>A0A9X2CPU9_9FLAO</name>
<evidence type="ECO:0008006" key="3">
    <source>
        <dbReference type="Google" id="ProtNLM"/>
    </source>
</evidence>
<protein>
    <recommendedName>
        <fullName evidence="3">YD repeat-containing protein</fullName>
    </recommendedName>
</protein>
<comment type="caution">
    <text evidence="1">The sequence shown here is derived from an EMBL/GenBank/DDBJ whole genome shotgun (WGS) entry which is preliminary data.</text>
</comment>